<dbReference type="InterPro" id="IPR001670">
    <property type="entry name" value="ADH_Fe/GldA"/>
</dbReference>
<dbReference type="EC" id="1.1.1.1" evidence="3"/>
<dbReference type="Pfam" id="PF00465">
    <property type="entry name" value="Fe-ADH"/>
    <property type="match status" value="1"/>
</dbReference>
<keyword evidence="1 3" id="KW-0560">Oxidoreductase</keyword>
<evidence type="ECO:0000259" key="2">
    <source>
        <dbReference type="Pfam" id="PF00465"/>
    </source>
</evidence>
<keyword evidence="4" id="KW-1185">Reference proteome</keyword>
<dbReference type="Gene3D" id="1.20.1090.10">
    <property type="entry name" value="Dehydroquinate synthase-like - alpha domain"/>
    <property type="match status" value="1"/>
</dbReference>
<accession>A0ABT7JYP5</accession>
<feature type="domain" description="Alcohol dehydrogenase iron-type/glycerol dehydrogenase GldA" evidence="2">
    <location>
        <begin position="13"/>
        <end position="162"/>
    </location>
</feature>
<name>A0ABT7JYP5_9HYPH</name>
<dbReference type="GO" id="GO:0004022">
    <property type="term" value="F:alcohol dehydrogenase (NAD+) activity"/>
    <property type="evidence" value="ECO:0007669"/>
    <property type="project" value="UniProtKB-EC"/>
</dbReference>
<dbReference type="RefSeq" id="WP_285870086.1">
    <property type="nucleotide sequence ID" value="NZ_JARFYM010000015.1"/>
</dbReference>
<evidence type="ECO:0000256" key="1">
    <source>
        <dbReference type="ARBA" id="ARBA00023002"/>
    </source>
</evidence>
<dbReference type="Proteomes" id="UP001172645">
    <property type="component" value="Unassembled WGS sequence"/>
</dbReference>
<dbReference type="EMBL" id="JARFYM010000015">
    <property type="protein sequence ID" value="MDL2400923.1"/>
    <property type="molecule type" value="Genomic_DNA"/>
</dbReference>
<dbReference type="InterPro" id="IPR039697">
    <property type="entry name" value="Alcohol_dehydrogenase_Fe"/>
</dbReference>
<dbReference type="PANTHER" id="PTHR11496:SF97">
    <property type="entry name" value="ALCOHOL DEHYDROGENASE IRON-TYPE_GLYCEROL DEHYDROGENASE GLDA DOMAIN-CONTAINING PROTEIN"/>
    <property type="match status" value="1"/>
</dbReference>
<gene>
    <name evidence="3" type="ORF">PY649_18620</name>
</gene>
<evidence type="ECO:0000313" key="3">
    <source>
        <dbReference type="EMBL" id="MDL2400923.1"/>
    </source>
</evidence>
<dbReference type="Gene3D" id="3.40.50.1970">
    <property type="match status" value="1"/>
</dbReference>
<protein>
    <submittedName>
        <fullName evidence="3">Iron-containing alcohol dehydrogenase</fullName>
        <ecNumber evidence="3">1.1.1.1</ecNumber>
    </submittedName>
</protein>
<organism evidence="3 4">
    <name type="scientific">Rhizobium mayense</name>
    <dbReference type="NCBI Taxonomy" id="1312184"/>
    <lineage>
        <taxon>Bacteria</taxon>
        <taxon>Pseudomonadati</taxon>
        <taxon>Pseudomonadota</taxon>
        <taxon>Alphaproteobacteria</taxon>
        <taxon>Hyphomicrobiales</taxon>
        <taxon>Rhizobiaceae</taxon>
        <taxon>Rhizobium/Agrobacterium group</taxon>
        <taxon>Rhizobium</taxon>
    </lineage>
</organism>
<dbReference type="SUPFAM" id="SSF56796">
    <property type="entry name" value="Dehydroquinate synthase-like"/>
    <property type="match status" value="1"/>
</dbReference>
<proteinExistence type="predicted"/>
<sequence length="372" mass="39675">MSELKCLPQDAVIWGLDILANSVARLPSYGIERPIVFTAEPLVPLYESHIRPGLDQPRGLITDLPAHVPDFAVNAALDVALNAGARSIVALGGGSVLDAAKGVSHFHEQRTGQYLPIAAFPTTLSGSEFSHYFGVTETTGAQKFKRGYAVRATTPRVVVIDPVLVEGTPRPLLLSSAIKGLDHAVEGMRRVERDHPHAILAASGVERFLSILERWPSGLDSAAALAAGKITHGDLLQLQLAAWQCYFYPASVIYGLSHRIGHILGGTYGLPHSVTSCITLGPVIRACADFYGDKLTVFAPGKDRAIAAGVLADRIEAVVRTLELPNKIGAFDLPASELAAVAALLEMNYPDEVADLGANASEKLADLLRSIW</sequence>
<evidence type="ECO:0000313" key="4">
    <source>
        <dbReference type="Proteomes" id="UP001172645"/>
    </source>
</evidence>
<reference evidence="3" key="1">
    <citation type="submission" date="2023-06" db="EMBL/GenBank/DDBJ databases">
        <title>Phylogenetic Diversity of Rhizobium strains.</title>
        <authorList>
            <person name="Moura F.T."/>
            <person name="Helene L.C.F."/>
            <person name="Hungria M."/>
        </authorList>
    </citation>
    <scope>NUCLEOTIDE SEQUENCE</scope>
    <source>
        <strain evidence="3">CCGE526</strain>
    </source>
</reference>
<comment type="caution">
    <text evidence="3">The sequence shown here is derived from an EMBL/GenBank/DDBJ whole genome shotgun (WGS) entry which is preliminary data.</text>
</comment>
<dbReference type="PANTHER" id="PTHR11496">
    <property type="entry name" value="ALCOHOL DEHYDROGENASE"/>
    <property type="match status" value="1"/>
</dbReference>